<keyword evidence="1" id="KW-0489">Methyltransferase</keyword>
<dbReference type="SUPFAM" id="SSF53335">
    <property type="entry name" value="S-adenosyl-L-methionine-dependent methyltransferases"/>
    <property type="match status" value="1"/>
</dbReference>
<accession>X0RKU5</accession>
<dbReference type="GO" id="GO:0032259">
    <property type="term" value="P:methylation"/>
    <property type="evidence" value="ECO:0007669"/>
    <property type="project" value="UniProtKB-KW"/>
</dbReference>
<protein>
    <recommendedName>
        <fullName evidence="3">DNA methylase N-4/N-6 domain-containing protein</fullName>
    </recommendedName>
</protein>
<gene>
    <name evidence="4" type="ORF">S01H1_04906</name>
</gene>
<evidence type="ECO:0000256" key="1">
    <source>
        <dbReference type="ARBA" id="ARBA00022603"/>
    </source>
</evidence>
<dbReference type="InterPro" id="IPR029063">
    <property type="entry name" value="SAM-dependent_MTases_sf"/>
</dbReference>
<evidence type="ECO:0000259" key="3">
    <source>
        <dbReference type="Pfam" id="PF01555"/>
    </source>
</evidence>
<sequence>MIHLMTGDVLERLRRIPSKSVELILTDIPAAPREAVWAELERVISPSGAAVMVSALVPLPAAILEQIIQAYTGVGGTVLDFSMGAGETGVACANTGRRFVGIEHDLGDAKTAQEDIWAAAAQVRTVSSAGVFS</sequence>
<keyword evidence="2" id="KW-0808">Transferase</keyword>
<dbReference type="GO" id="GO:0003677">
    <property type="term" value="F:DNA binding"/>
    <property type="evidence" value="ECO:0007669"/>
    <property type="project" value="InterPro"/>
</dbReference>
<organism evidence="4">
    <name type="scientific">marine sediment metagenome</name>
    <dbReference type="NCBI Taxonomy" id="412755"/>
    <lineage>
        <taxon>unclassified sequences</taxon>
        <taxon>metagenomes</taxon>
        <taxon>ecological metagenomes</taxon>
    </lineage>
</organism>
<dbReference type="GO" id="GO:0008170">
    <property type="term" value="F:N-methyltransferase activity"/>
    <property type="evidence" value="ECO:0007669"/>
    <property type="project" value="InterPro"/>
</dbReference>
<dbReference type="EMBL" id="BARS01002566">
    <property type="protein sequence ID" value="GAF69418.1"/>
    <property type="molecule type" value="Genomic_DNA"/>
</dbReference>
<dbReference type="Gene3D" id="3.40.50.150">
    <property type="entry name" value="Vaccinia Virus protein VP39"/>
    <property type="match status" value="1"/>
</dbReference>
<feature type="domain" description="DNA methylase N-4/N-6" evidence="3">
    <location>
        <begin position="58"/>
        <end position="113"/>
    </location>
</feature>
<reference evidence="4" key="1">
    <citation type="journal article" date="2014" name="Front. Microbiol.">
        <title>High frequency of phylogenetically diverse reductive dehalogenase-homologous genes in deep subseafloor sedimentary metagenomes.</title>
        <authorList>
            <person name="Kawai M."/>
            <person name="Futagami T."/>
            <person name="Toyoda A."/>
            <person name="Takaki Y."/>
            <person name="Nishi S."/>
            <person name="Hori S."/>
            <person name="Arai W."/>
            <person name="Tsubouchi T."/>
            <person name="Morono Y."/>
            <person name="Uchiyama I."/>
            <person name="Ito T."/>
            <person name="Fujiyama A."/>
            <person name="Inagaki F."/>
            <person name="Takami H."/>
        </authorList>
    </citation>
    <scope>NUCLEOTIDE SEQUENCE</scope>
    <source>
        <strain evidence="4">Expedition CK06-06</strain>
    </source>
</reference>
<proteinExistence type="predicted"/>
<name>X0RKU5_9ZZZZ</name>
<dbReference type="AlphaFoldDB" id="X0RKU5"/>
<evidence type="ECO:0000313" key="4">
    <source>
        <dbReference type="EMBL" id="GAF69418.1"/>
    </source>
</evidence>
<dbReference type="InterPro" id="IPR002941">
    <property type="entry name" value="DNA_methylase_N4/N6"/>
</dbReference>
<dbReference type="Pfam" id="PF01555">
    <property type="entry name" value="N6_N4_Mtase"/>
    <property type="match status" value="1"/>
</dbReference>
<evidence type="ECO:0000256" key="2">
    <source>
        <dbReference type="ARBA" id="ARBA00022679"/>
    </source>
</evidence>
<comment type="caution">
    <text evidence="4">The sequence shown here is derived from an EMBL/GenBank/DDBJ whole genome shotgun (WGS) entry which is preliminary data.</text>
</comment>